<dbReference type="InterPro" id="IPR016197">
    <property type="entry name" value="Chromo-like_dom_sf"/>
</dbReference>
<evidence type="ECO:0000313" key="5">
    <source>
        <dbReference type="EMBL" id="OLL25296.1"/>
    </source>
</evidence>
<comment type="subcellular location">
    <subcellularLocation>
        <location evidence="1">Nucleus</location>
    </subcellularLocation>
</comment>
<dbReference type="InterPro" id="IPR000953">
    <property type="entry name" value="Chromo/chromo_shadow_dom"/>
</dbReference>
<gene>
    <name evidence="5" type="ORF">NEOLI_003274</name>
</gene>
<dbReference type="SUPFAM" id="SSF54160">
    <property type="entry name" value="Chromo domain-like"/>
    <property type="match status" value="1"/>
</dbReference>
<dbReference type="AlphaFoldDB" id="A0A1U7LRJ9"/>
<dbReference type="InterPro" id="IPR023779">
    <property type="entry name" value="Chromodomain_CS"/>
</dbReference>
<feature type="domain" description="Chromo" evidence="4">
    <location>
        <begin position="58"/>
        <end position="120"/>
    </location>
</feature>
<dbReference type="CDD" id="cd00024">
    <property type="entry name" value="CD_CSD"/>
    <property type="match status" value="1"/>
</dbReference>
<dbReference type="Proteomes" id="UP000186594">
    <property type="component" value="Unassembled WGS sequence"/>
</dbReference>
<dbReference type="Pfam" id="PF00385">
    <property type="entry name" value="Chromo"/>
    <property type="match status" value="1"/>
</dbReference>
<sequence>MSTSPKDRDSPLFLPDDSSNDDERPLSNSHRSPPSKNAPGGSETEGSSEDSTQSDGEYVVEKILARAPDPNDPDQEMFLVKWEGYNYYESTWEPLENLRHSQAALDLFLKNEDDFDIEAFEKQKREWLKHQKEKAIQEMKRAKAQGTVFRVRQGMSNLGRR</sequence>
<dbReference type="GO" id="GO:0005634">
    <property type="term" value="C:nucleus"/>
    <property type="evidence" value="ECO:0007669"/>
    <property type="project" value="UniProtKB-SubCell"/>
</dbReference>
<name>A0A1U7LRJ9_NEOID</name>
<evidence type="ECO:0000256" key="2">
    <source>
        <dbReference type="ARBA" id="ARBA00023242"/>
    </source>
</evidence>
<dbReference type="EMBL" id="LXFE01000448">
    <property type="protein sequence ID" value="OLL25296.1"/>
    <property type="molecule type" value="Genomic_DNA"/>
</dbReference>
<accession>A0A1U7LRJ9</accession>
<feature type="region of interest" description="Disordered" evidence="3">
    <location>
        <begin position="1"/>
        <end position="57"/>
    </location>
</feature>
<keyword evidence="6" id="KW-1185">Reference proteome</keyword>
<dbReference type="InterPro" id="IPR051219">
    <property type="entry name" value="Heterochromatin_chromo-domain"/>
</dbReference>
<protein>
    <recommendedName>
        <fullName evidence="4">Chromo domain-containing protein</fullName>
    </recommendedName>
</protein>
<evidence type="ECO:0000313" key="6">
    <source>
        <dbReference type="Proteomes" id="UP000186594"/>
    </source>
</evidence>
<reference evidence="5 6" key="1">
    <citation type="submission" date="2016-04" db="EMBL/GenBank/DDBJ databases">
        <title>Evolutionary innovation and constraint leading to complex multicellularity in the Ascomycota.</title>
        <authorList>
            <person name="Cisse O."/>
            <person name="Nguyen A."/>
            <person name="Hewitt D.A."/>
            <person name="Jedd G."/>
            <person name="Stajich J.E."/>
        </authorList>
    </citation>
    <scope>NUCLEOTIDE SEQUENCE [LARGE SCALE GENOMIC DNA]</scope>
    <source>
        <strain evidence="5 6">DAH-3</strain>
    </source>
</reference>
<evidence type="ECO:0000256" key="1">
    <source>
        <dbReference type="ARBA" id="ARBA00004123"/>
    </source>
</evidence>
<dbReference type="OrthoDB" id="433924at2759"/>
<evidence type="ECO:0000259" key="4">
    <source>
        <dbReference type="PROSITE" id="PS50013"/>
    </source>
</evidence>
<organism evidence="5 6">
    <name type="scientific">Neolecta irregularis (strain DAH-3)</name>
    <dbReference type="NCBI Taxonomy" id="1198029"/>
    <lineage>
        <taxon>Eukaryota</taxon>
        <taxon>Fungi</taxon>
        <taxon>Dikarya</taxon>
        <taxon>Ascomycota</taxon>
        <taxon>Taphrinomycotina</taxon>
        <taxon>Neolectales</taxon>
        <taxon>Neolectaceae</taxon>
        <taxon>Neolecta</taxon>
    </lineage>
</organism>
<keyword evidence="2" id="KW-0539">Nucleus</keyword>
<dbReference type="PROSITE" id="PS00598">
    <property type="entry name" value="CHROMO_1"/>
    <property type="match status" value="1"/>
</dbReference>
<dbReference type="PROSITE" id="PS50013">
    <property type="entry name" value="CHROMO_2"/>
    <property type="match status" value="1"/>
</dbReference>
<feature type="compositionally biased region" description="Low complexity" evidence="3">
    <location>
        <begin position="40"/>
        <end position="57"/>
    </location>
</feature>
<dbReference type="InterPro" id="IPR023780">
    <property type="entry name" value="Chromo_domain"/>
</dbReference>
<dbReference type="GO" id="GO:0010468">
    <property type="term" value="P:regulation of gene expression"/>
    <property type="evidence" value="ECO:0007669"/>
    <property type="project" value="UniProtKB-ARBA"/>
</dbReference>
<dbReference type="PANTHER" id="PTHR22812">
    <property type="entry name" value="CHROMOBOX PROTEIN"/>
    <property type="match status" value="1"/>
</dbReference>
<proteinExistence type="predicted"/>
<feature type="compositionally biased region" description="Polar residues" evidence="3">
    <location>
        <begin position="26"/>
        <end position="35"/>
    </location>
</feature>
<evidence type="ECO:0000256" key="3">
    <source>
        <dbReference type="SAM" id="MobiDB-lite"/>
    </source>
</evidence>
<dbReference type="Gene3D" id="2.40.50.40">
    <property type="match status" value="1"/>
</dbReference>
<dbReference type="GO" id="GO:0006338">
    <property type="term" value="P:chromatin remodeling"/>
    <property type="evidence" value="ECO:0007669"/>
    <property type="project" value="UniProtKB-ARBA"/>
</dbReference>
<dbReference type="SMART" id="SM00298">
    <property type="entry name" value="CHROMO"/>
    <property type="match status" value="1"/>
</dbReference>
<comment type="caution">
    <text evidence="5">The sequence shown here is derived from an EMBL/GenBank/DDBJ whole genome shotgun (WGS) entry which is preliminary data.</text>
</comment>
<feature type="compositionally biased region" description="Basic and acidic residues" evidence="3">
    <location>
        <begin position="1"/>
        <end position="10"/>
    </location>
</feature>